<name>A0A814L7M7_9BILA</name>
<dbReference type="EMBL" id="CAJNOM010000106">
    <property type="protein sequence ID" value="CAF1059596.1"/>
    <property type="molecule type" value="Genomic_DNA"/>
</dbReference>
<dbReference type="Gene3D" id="3.40.50.720">
    <property type="entry name" value="NAD(P)-binding Rossmann-like Domain"/>
    <property type="match status" value="1"/>
</dbReference>
<evidence type="ECO:0000259" key="1">
    <source>
        <dbReference type="Pfam" id="PF07993"/>
    </source>
</evidence>
<dbReference type="EMBL" id="CAJNOI010000048">
    <property type="protein sequence ID" value="CAF0938491.1"/>
    <property type="molecule type" value="Genomic_DNA"/>
</dbReference>
<evidence type="ECO:0000313" key="4">
    <source>
        <dbReference type="Proteomes" id="UP000663832"/>
    </source>
</evidence>
<dbReference type="OrthoDB" id="429813at2759"/>
<dbReference type="Proteomes" id="UP000663832">
    <property type="component" value="Unassembled WGS sequence"/>
</dbReference>
<dbReference type="AlphaFoldDB" id="A0A814L7M7"/>
<dbReference type="InterPro" id="IPR013120">
    <property type="entry name" value="FAR_NAD-bd"/>
</dbReference>
<dbReference type="Pfam" id="PF07993">
    <property type="entry name" value="NAD_binding_4"/>
    <property type="match status" value="1"/>
</dbReference>
<reference evidence="3" key="1">
    <citation type="submission" date="2021-02" db="EMBL/GenBank/DDBJ databases">
        <authorList>
            <person name="Nowell W R."/>
        </authorList>
    </citation>
    <scope>NUCLEOTIDE SEQUENCE</scope>
</reference>
<keyword evidence="4" id="KW-1185">Reference proteome</keyword>
<dbReference type="SUPFAM" id="SSF51735">
    <property type="entry name" value="NAD(P)-binding Rossmann-fold domains"/>
    <property type="match status" value="1"/>
</dbReference>
<feature type="domain" description="Thioester reductase (TE)" evidence="1">
    <location>
        <begin position="7"/>
        <end position="204"/>
    </location>
</feature>
<organism evidence="3 4">
    <name type="scientific">Adineta steineri</name>
    <dbReference type="NCBI Taxonomy" id="433720"/>
    <lineage>
        <taxon>Eukaryota</taxon>
        <taxon>Metazoa</taxon>
        <taxon>Spiralia</taxon>
        <taxon>Gnathifera</taxon>
        <taxon>Rotifera</taxon>
        <taxon>Eurotatoria</taxon>
        <taxon>Bdelloidea</taxon>
        <taxon>Adinetida</taxon>
        <taxon>Adinetidae</taxon>
        <taxon>Adineta</taxon>
    </lineage>
</organism>
<gene>
    <name evidence="2" type="ORF">BJG266_LOCUS12508</name>
    <name evidence="3" type="ORF">QVE165_LOCUS18079</name>
</gene>
<proteinExistence type="predicted"/>
<dbReference type="Proteomes" id="UP000663877">
    <property type="component" value="Unassembled WGS sequence"/>
</dbReference>
<dbReference type="InterPro" id="IPR036291">
    <property type="entry name" value="NAD(P)-bd_dom_sf"/>
</dbReference>
<evidence type="ECO:0000313" key="3">
    <source>
        <dbReference type="EMBL" id="CAF1059596.1"/>
    </source>
</evidence>
<sequence length="355" mass="41327">MPRSVLITGSTGYIGSHVLYNLLRQKTIDRVLCVSRHRDQGEFWSSVQSQANKFQVPLNLSEAKAKVEVVSVDLDKNHNLILPALEQYKQSVSAVHHLACDTAYGVPIEHFEPWINCAKELTQYCMDPKYPKHIYIVGSYGRHLVDNPHVDRKEDFYFINGYFEYKRWLSKYMQEKIDKGLKGTLFEPGYIIGSIDPGQNYIFWRIARMFVALGCAFKYAMCFTPLEMLMDNYILSLNHPDTNPRIMSAVVPKRLYIHKVIQKLVPDLKIVDYEEFRNIIKQIMPKRLKYFGPNIQLVLETTEINATFHPLYDNTRFKEDIPMDYFLNCTGLTEAVKLGLEDRQKLLDMRPKVAK</sequence>
<accession>A0A814L7M7</accession>
<comment type="caution">
    <text evidence="3">The sequence shown here is derived from an EMBL/GenBank/DDBJ whole genome shotgun (WGS) entry which is preliminary data.</text>
</comment>
<protein>
    <recommendedName>
        <fullName evidence="1">Thioester reductase (TE) domain-containing protein</fullName>
    </recommendedName>
</protein>
<evidence type="ECO:0000313" key="2">
    <source>
        <dbReference type="EMBL" id="CAF0938491.1"/>
    </source>
</evidence>